<protein>
    <recommendedName>
        <fullName evidence="15">Mitochondrial glycine transporter</fullName>
    </recommendedName>
    <alternativeName>
        <fullName evidence="15">Solute carrier family 25 member 38</fullName>
    </alternativeName>
</protein>
<evidence type="ECO:0000256" key="11">
    <source>
        <dbReference type="ARBA" id="ARBA00023170"/>
    </source>
</evidence>
<feature type="compositionally biased region" description="Basic and acidic residues" evidence="18">
    <location>
        <begin position="37"/>
        <end position="48"/>
    </location>
</feature>
<dbReference type="PANTHER" id="PTHR46181:SF3">
    <property type="entry name" value="MITOCHONDRIAL GLYCINE TRANSPORTER"/>
    <property type="match status" value="1"/>
</dbReference>
<dbReference type="Proteomes" id="UP001214576">
    <property type="component" value="Unassembled WGS sequence"/>
</dbReference>
<dbReference type="PRINTS" id="PR00657">
    <property type="entry name" value="CCCHEMOKINER"/>
</dbReference>
<dbReference type="PROSITE" id="PS50920">
    <property type="entry name" value="SOLCAR"/>
    <property type="match status" value="3"/>
</dbReference>
<organism evidence="21 22">
    <name type="scientific">Ovis ammon polii</name>
    <dbReference type="NCBI Taxonomy" id="230172"/>
    <lineage>
        <taxon>Eukaryota</taxon>
        <taxon>Metazoa</taxon>
        <taxon>Chordata</taxon>
        <taxon>Craniata</taxon>
        <taxon>Vertebrata</taxon>
        <taxon>Euteleostomi</taxon>
        <taxon>Mammalia</taxon>
        <taxon>Eutheria</taxon>
        <taxon>Laurasiatheria</taxon>
        <taxon>Artiodactyla</taxon>
        <taxon>Ruminantia</taxon>
        <taxon>Pecora</taxon>
        <taxon>Bovidae</taxon>
        <taxon>Caprinae</taxon>
        <taxon>Ovis</taxon>
    </lineage>
</organism>
<keyword evidence="8 17" id="KW-0297">G-protein coupled receptor</keyword>
<feature type="transmembrane region" description="Helical" evidence="19">
    <location>
        <begin position="246"/>
        <end position="268"/>
    </location>
</feature>
<keyword evidence="10 15" id="KW-0472">Membrane</keyword>
<comment type="similarity">
    <text evidence="17">Belongs to the G-protein coupled receptor 1 family.</text>
</comment>
<evidence type="ECO:0000256" key="6">
    <source>
        <dbReference type="ARBA" id="ARBA00022792"/>
    </source>
</evidence>
<feature type="repeat" description="Solcar" evidence="16">
    <location>
        <begin position="642"/>
        <end position="726"/>
    </location>
</feature>
<keyword evidence="7 15" id="KW-1133">Transmembrane helix</keyword>
<evidence type="ECO:0000256" key="9">
    <source>
        <dbReference type="ARBA" id="ARBA00023128"/>
    </source>
</evidence>
<feature type="transmembrane region" description="Helical" evidence="19">
    <location>
        <begin position="292"/>
        <end position="315"/>
    </location>
</feature>
<evidence type="ECO:0000256" key="17">
    <source>
        <dbReference type="RuleBase" id="RU000688"/>
    </source>
</evidence>
<evidence type="ECO:0000256" key="1">
    <source>
        <dbReference type="ARBA" id="ARBA00004651"/>
    </source>
</evidence>
<evidence type="ECO:0000256" key="19">
    <source>
        <dbReference type="SAM" id="Phobius"/>
    </source>
</evidence>
<evidence type="ECO:0000256" key="18">
    <source>
        <dbReference type="SAM" id="MobiDB-lite"/>
    </source>
</evidence>
<keyword evidence="2 15" id="KW-0813">Transport</keyword>
<feature type="transmembrane region" description="Helical" evidence="19">
    <location>
        <begin position="132"/>
        <end position="157"/>
    </location>
</feature>
<dbReference type="PRINTS" id="PR00237">
    <property type="entry name" value="GPCRRHODOPSN"/>
</dbReference>
<dbReference type="Pfam" id="PF00001">
    <property type="entry name" value="7tm_1"/>
    <property type="match status" value="1"/>
</dbReference>
<comment type="subcellular location">
    <subcellularLocation>
        <location evidence="1">Cell membrane</location>
        <topology evidence="1">Multi-pass membrane protein</topology>
    </subcellularLocation>
    <subcellularLocation>
        <location evidence="15">Mitochondrion inner membrane</location>
        <topology evidence="15">Multi-pass membrane protein</topology>
    </subcellularLocation>
</comment>
<keyword evidence="5 15" id="KW-0677">Repeat</keyword>
<dbReference type="GO" id="GO:0006955">
    <property type="term" value="P:immune response"/>
    <property type="evidence" value="ECO:0007669"/>
    <property type="project" value="InterPro"/>
</dbReference>
<dbReference type="FunFam" id="1.50.40.10:FF:000036">
    <property type="entry name" value="Mitochondrial glycine transporter B"/>
    <property type="match status" value="1"/>
</dbReference>
<evidence type="ECO:0000256" key="4">
    <source>
        <dbReference type="ARBA" id="ARBA00022692"/>
    </source>
</evidence>
<dbReference type="InterPro" id="IPR004068">
    <property type="entry name" value="Chemokine_CCR8"/>
</dbReference>
<dbReference type="Gene3D" id="1.50.40.10">
    <property type="entry name" value="Mitochondrial carrier domain"/>
    <property type="match status" value="1"/>
</dbReference>
<dbReference type="InterPro" id="IPR000355">
    <property type="entry name" value="Chemokine_rcpt"/>
</dbReference>
<dbReference type="InterPro" id="IPR029069">
    <property type="entry name" value="HotDog_dom_sf"/>
</dbReference>
<evidence type="ECO:0000256" key="13">
    <source>
        <dbReference type="ARBA" id="ARBA00034060"/>
    </source>
</evidence>
<keyword evidence="12 17" id="KW-0807">Transducer</keyword>
<comment type="catalytic activity">
    <reaction evidence="13 15">
        <text>glycine(in) = glycine(out)</text>
        <dbReference type="Rhea" id="RHEA:70715"/>
        <dbReference type="ChEBI" id="CHEBI:57305"/>
    </reaction>
</comment>
<evidence type="ECO:0000256" key="12">
    <source>
        <dbReference type="ARBA" id="ARBA00023224"/>
    </source>
</evidence>
<keyword evidence="11 17" id="KW-0675">Receptor</keyword>
<dbReference type="InterPro" id="IPR000276">
    <property type="entry name" value="GPCR_Rhodpsn"/>
</dbReference>
<keyword evidence="6 15" id="KW-0999">Mitochondrion inner membrane</keyword>
<evidence type="ECO:0000256" key="16">
    <source>
        <dbReference type="PROSITE-ProRule" id="PRU00282"/>
    </source>
</evidence>
<feature type="repeat" description="Solcar" evidence="16">
    <location>
        <begin position="546"/>
        <end position="635"/>
    </location>
</feature>
<keyword evidence="22" id="KW-1185">Reference proteome</keyword>
<dbReference type="GO" id="GO:0016493">
    <property type="term" value="F:C-C chemokine receptor activity"/>
    <property type="evidence" value="ECO:0007669"/>
    <property type="project" value="InterPro"/>
</dbReference>
<dbReference type="InterPro" id="IPR023395">
    <property type="entry name" value="MCP_dom_sf"/>
</dbReference>
<dbReference type="HAMAP" id="MF_03064">
    <property type="entry name" value="SLC25A38"/>
    <property type="match status" value="1"/>
</dbReference>
<proteinExistence type="inferred from homology"/>
<dbReference type="GO" id="GO:0015187">
    <property type="term" value="F:glycine transmembrane transporter activity"/>
    <property type="evidence" value="ECO:0007669"/>
    <property type="project" value="UniProtKB-UniRule"/>
</dbReference>
<dbReference type="CDD" id="cd15187">
    <property type="entry name" value="7tmA_CCR8"/>
    <property type="match status" value="1"/>
</dbReference>
<evidence type="ECO:0000256" key="15">
    <source>
        <dbReference type="HAMAP-Rule" id="MF_03064"/>
    </source>
</evidence>
<dbReference type="PROSITE" id="PS00237">
    <property type="entry name" value="G_PROTEIN_RECEP_F1_1"/>
    <property type="match status" value="1"/>
</dbReference>
<feature type="transmembrane region" description="Helical" evidence="19">
    <location>
        <begin position="335"/>
        <end position="356"/>
    </location>
</feature>
<evidence type="ECO:0000256" key="2">
    <source>
        <dbReference type="ARBA" id="ARBA00022448"/>
    </source>
</evidence>
<keyword evidence="3" id="KW-1003">Cell membrane</keyword>
<dbReference type="PANTHER" id="PTHR46181">
    <property type="entry name" value="MITOCHONDRIAL GLYCINE TRANSPORTER"/>
    <property type="match status" value="1"/>
</dbReference>
<evidence type="ECO:0000256" key="8">
    <source>
        <dbReference type="ARBA" id="ARBA00023040"/>
    </source>
</evidence>
<evidence type="ECO:0000256" key="7">
    <source>
        <dbReference type="ARBA" id="ARBA00022989"/>
    </source>
</evidence>
<comment type="function">
    <text evidence="15">Mitochondrial glycine transporter that imports glycine into the mitochondrial matrix. Plays an important role in providing glycine for the first enzymatic step in heme biosynthesis, the condensation of glycine with succinyl-CoA to produce 5-aminolevulinate (ALA) in the miochondrial matrix. Required during erythropoiesis.</text>
</comment>
<name>A0AAD4TT48_OVIAM</name>
<evidence type="ECO:0000313" key="21">
    <source>
        <dbReference type="EMBL" id="KAI4532147.1"/>
    </source>
</evidence>
<keyword evidence="9 15" id="KW-0496">Mitochondrion</keyword>
<dbReference type="FunFam" id="1.20.1070.10:FF:000026">
    <property type="entry name" value="C-C chemokine receptor type 5"/>
    <property type="match status" value="1"/>
</dbReference>
<dbReference type="InterPro" id="IPR018108">
    <property type="entry name" value="MCP_transmembrane"/>
</dbReference>
<dbReference type="PROSITE" id="PS50262">
    <property type="entry name" value="G_PROTEIN_RECEP_F1_2"/>
    <property type="match status" value="1"/>
</dbReference>
<keyword evidence="4 15" id="KW-0812">Transmembrane</keyword>
<evidence type="ECO:0000313" key="22">
    <source>
        <dbReference type="Proteomes" id="UP001214576"/>
    </source>
</evidence>
<evidence type="ECO:0000259" key="20">
    <source>
        <dbReference type="PROSITE" id="PS50262"/>
    </source>
</evidence>
<dbReference type="PRINTS" id="PR01530">
    <property type="entry name" value="CHEMOKINER8"/>
</dbReference>
<evidence type="ECO:0000256" key="5">
    <source>
        <dbReference type="ARBA" id="ARBA00022737"/>
    </source>
</evidence>
<comment type="function">
    <text evidence="14">Plays a role as pro-apoptotic protein that induces caspase-dependent apoptosis.</text>
</comment>
<dbReference type="SUPFAM" id="SSF54637">
    <property type="entry name" value="Thioesterase/thiol ester dehydrase-isomerase"/>
    <property type="match status" value="1"/>
</dbReference>
<reference evidence="21" key="1">
    <citation type="submission" date="2022-03" db="EMBL/GenBank/DDBJ databases">
        <title>Genomic analyses of argali, domestic sheep and their hybrids provide insights into chromosomal evolution, heterosis and genetic basis of agronomic traits.</title>
        <authorList>
            <person name="Li M."/>
        </authorList>
    </citation>
    <scope>NUCLEOTIDE SEQUENCE</scope>
    <source>
        <strain evidence="21">CAU-MHL-2022a</strain>
        <tissue evidence="21">Skin</tissue>
    </source>
</reference>
<evidence type="ECO:0000256" key="3">
    <source>
        <dbReference type="ARBA" id="ARBA00022475"/>
    </source>
</evidence>
<sequence>MGEEEMMKGARWLVGAGTGCRELPLGAPSPQMKEYERKQFCPEREKEPVGSVETGAETDTQTDRLAEDSLNSTVKVPLAVDLRGEVTRSLCGWPPPALMDYTLEPNLTTVTDFYYPDIYSSPCDGEGRDSKLLLAVFYCILFVFGLLGNSLVILVLVACKKLRSVTDVYLLNLALSDLLFVFSFPFQTHYQLDQWVFGTIMCKVVSGFYYVSFFSSMFFITLMSMDRYLAVVHAVYALKVRTISMGTALSLVVWLTALVATSPLLVFYQVASENGILQCYTYYNQQTLKWKIFIHFEVNILGLLIPFSILMFCYIRILHQLRSCQNHNKTKAIKLVLIVVVASLLFWVPFNMVLFLTSLHDMHILDGCVMSQQLTYATHVTETISFTHCCVNPIIYAFMGEKFKKHLSELFRKSCSHIFVYIGRQVSREALEKSSSNHHSTRSSTIDYILITHGGALGTMIDTTLFMTAYCSANAVFTGTMTITFKRSVSFPGFQLGDRQCRACAPTNGTRGPVHSQASPPMIQKSRPALLQHQDVGDRVETLMLQPVIKAFLCGSISGTCSTVLFQPLDLLKTRLQTLQPSAHGSRRVGMLALLLTVVRTESLLGLWKGMSPSIVRCVPGVGIYFGTLYSLKQYFLRGHPPTALESVILGAGSRSVAGVCMSPITVIKTRYESGRYGYQSIYAALRSICHSEGFRGLFSGLTATLLRDAPFSGIYLMFYSQTKNVVLHGTDQLDAVLVPVVNFSCGIFAGILASLVTQPADVIKTHMQLSPVKFRWIGQSVTLIFKDYGLRGFFQGSVPRALRRTLVAAMAWTVYEEMMAKMGLKS</sequence>
<feature type="repeat" description="Solcar" evidence="16">
    <location>
        <begin position="738"/>
        <end position="822"/>
    </location>
</feature>
<dbReference type="AlphaFoldDB" id="A0AAD4TT48"/>
<feature type="transmembrane region" description="Helical" evidence="19">
    <location>
        <begin position="169"/>
        <end position="187"/>
    </location>
</feature>
<dbReference type="GO" id="GO:0005886">
    <property type="term" value="C:plasma membrane"/>
    <property type="evidence" value="ECO:0007669"/>
    <property type="project" value="UniProtKB-SubCell"/>
</dbReference>
<dbReference type="Gene3D" id="3.10.129.10">
    <property type="entry name" value="Hotdog Thioesterase"/>
    <property type="match status" value="1"/>
</dbReference>
<dbReference type="SUPFAM" id="SSF103506">
    <property type="entry name" value="Mitochondrial carrier"/>
    <property type="match status" value="1"/>
</dbReference>
<comment type="similarity">
    <text evidence="15">Belongs to the mitochondrial carrier (TC 2.A.29) family. SLC25A38 subfamily.</text>
</comment>
<dbReference type="InterPro" id="IPR017452">
    <property type="entry name" value="GPCR_Rhodpsn_7TM"/>
</dbReference>
<dbReference type="GO" id="GO:1904983">
    <property type="term" value="P:glycine import into mitochondrion"/>
    <property type="evidence" value="ECO:0007669"/>
    <property type="project" value="UniProtKB-UniRule"/>
</dbReference>
<evidence type="ECO:0000256" key="14">
    <source>
        <dbReference type="ARBA" id="ARBA00034083"/>
    </source>
</evidence>
<dbReference type="GO" id="GO:0006935">
    <property type="term" value="P:chemotaxis"/>
    <property type="evidence" value="ECO:0007669"/>
    <property type="project" value="InterPro"/>
</dbReference>
<feature type="region of interest" description="Disordered" evidence="18">
    <location>
        <begin position="37"/>
        <end position="66"/>
    </location>
</feature>
<dbReference type="Pfam" id="PF00153">
    <property type="entry name" value="Mito_carr"/>
    <property type="match status" value="3"/>
</dbReference>
<feature type="domain" description="G-protein coupled receptors family 1 profile" evidence="20">
    <location>
        <begin position="148"/>
        <end position="396"/>
    </location>
</feature>
<comment type="caution">
    <text evidence="21">The sequence shown here is derived from an EMBL/GenBank/DDBJ whole genome shotgun (WGS) entry which is preliminary data.</text>
</comment>
<evidence type="ECO:0000256" key="10">
    <source>
        <dbReference type="ARBA" id="ARBA00023136"/>
    </source>
</evidence>
<dbReference type="GO" id="GO:0007204">
    <property type="term" value="P:positive regulation of cytosolic calcium ion concentration"/>
    <property type="evidence" value="ECO:0007669"/>
    <property type="project" value="InterPro"/>
</dbReference>
<feature type="transmembrane region" description="Helical" evidence="19">
    <location>
        <begin position="207"/>
        <end position="225"/>
    </location>
</feature>
<accession>A0AAD4TT48</accession>
<gene>
    <name evidence="15" type="primary">SLC25A38</name>
    <name evidence="21" type="ORF">MG293_017412</name>
</gene>
<dbReference type="GO" id="GO:0030218">
    <property type="term" value="P:erythrocyte differentiation"/>
    <property type="evidence" value="ECO:0007669"/>
    <property type="project" value="UniProtKB-UniRule"/>
</dbReference>
<dbReference type="InterPro" id="IPR030847">
    <property type="entry name" value="Hem25/SLC25A38"/>
</dbReference>
<dbReference type="Gene3D" id="1.20.1070.10">
    <property type="entry name" value="Rhodopsin 7-helix transmembrane proteins"/>
    <property type="match status" value="1"/>
</dbReference>
<dbReference type="GO" id="GO:0005743">
    <property type="term" value="C:mitochondrial inner membrane"/>
    <property type="evidence" value="ECO:0007669"/>
    <property type="project" value="UniProtKB-SubCell"/>
</dbReference>
<dbReference type="SUPFAM" id="SSF81321">
    <property type="entry name" value="Family A G protein-coupled receptor-like"/>
    <property type="match status" value="1"/>
</dbReference>
<dbReference type="EMBL" id="JAKZEL010000022">
    <property type="protein sequence ID" value="KAI4532147.1"/>
    <property type="molecule type" value="Genomic_DNA"/>
</dbReference>